<feature type="domain" description="Oxidoreductase FAD/NAD(P)-binding" evidence="2">
    <location>
        <begin position="203"/>
        <end position="312"/>
    </location>
</feature>
<evidence type="ECO:0000313" key="3">
    <source>
        <dbReference type="EMBL" id="CAD9494771.1"/>
    </source>
</evidence>
<dbReference type="CDD" id="cd00322">
    <property type="entry name" value="FNR_like"/>
    <property type="match status" value="1"/>
</dbReference>
<gene>
    <name evidence="3" type="ORF">HTAM1171_LOCUS6410</name>
</gene>
<accession>A0A7S2HMI7</accession>
<dbReference type="GO" id="GO:0016491">
    <property type="term" value="F:oxidoreductase activity"/>
    <property type="evidence" value="ECO:0007669"/>
    <property type="project" value="InterPro"/>
</dbReference>
<protein>
    <recommendedName>
        <fullName evidence="2">Oxidoreductase FAD/NAD(P)-binding domain-containing protein</fullName>
    </recommendedName>
</protein>
<dbReference type="PANTHER" id="PTHR47215">
    <property type="match status" value="1"/>
</dbReference>
<dbReference type="Pfam" id="PF00175">
    <property type="entry name" value="NAD_binding_1"/>
    <property type="match status" value="1"/>
</dbReference>
<dbReference type="InterPro" id="IPR039261">
    <property type="entry name" value="FNR_nucleotide-bd"/>
</dbReference>
<proteinExistence type="predicted"/>
<sequence length="329" mass="34889">MMKPSLSSLVVLAAALAPWNVEAFTVGPSSPSSKLYHADVTKTATTIPRPAFLSSVQQKRRSTAIFMGWGPDPIWSKCTISSNAPACPSASCVSVSVEIPADVAAEYKVPGQYVQVRPEGDDNAQPIFLAIASPPTAGADEAAGPTSTTFEFLIKKTDNNDWITDIAPSACVDVSQVLGNGFPTAENMEGFKYDFPTQNVLLFASGSGIAPIRAAIESGQMGVNPPGKGGRTARLYYGVSTPGDMPYAEKFAQWEMAGFQVVPVVSRPEDAKQEWLGRTGYVQNALEEDGVPVPRNSAALLCGVKGMVESVKDLLSNAGVFEGRIMTNF</sequence>
<dbReference type="PANTHER" id="PTHR47215:SF1">
    <property type="entry name" value="F9L1.8 PROTEIN"/>
    <property type="match status" value="1"/>
</dbReference>
<evidence type="ECO:0000259" key="2">
    <source>
        <dbReference type="Pfam" id="PF00175"/>
    </source>
</evidence>
<dbReference type="SUPFAM" id="SSF52343">
    <property type="entry name" value="Ferredoxin reductase-like, C-terminal NADP-linked domain"/>
    <property type="match status" value="1"/>
</dbReference>
<name>A0A7S2HMI7_9STRA</name>
<keyword evidence="1" id="KW-0732">Signal</keyword>
<evidence type="ECO:0000256" key="1">
    <source>
        <dbReference type="SAM" id="SignalP"/>
    </source>
</evidence>
<dbReference type="Gene3D" id="3.40.50.80">
    <property type="entry name" value="Nucleotide-binding domain of ferredoxin-NADP reductase (FNR) module"/>
    <property type="match status" value="1"/>
</dbReference>
<reference evidence="3" key="1">
    <citation type="submission" date="2021-01" db="EMBL/GenBank/DDBJ databases">
        <authorList>
            <person name="Corre E."/>
            <person name="Pelletier E."/>
            <person name="Niang G."/>
            <person name="Scheremetjew M."/>
            <person name="Finn R."/>
            <person name="Kale V."/>
            <person name="Holt S."/>
            <person name="Cochrane G."/>
            <person name="Meng A."/>
            <person name="Brown T."/>
            <person name="Cohen L."/>
        </authorList>
    </citation>
    <scope>NUCLEOTIDE SEQUENCE</scope>
    <source>
        <strain evidence="3">CCMP826</strain>
    </source>
</reference>
<feature type="signal peptide" evidence="1">
    <location>
        <begin position="1"/>
        <end position="23"/>
    </location>
</feature>
<dbReference type="AlphaFoldDB" id="A0A7S2HMI7"/>
<organism evidence="3">
    <name type="scientific">Helicotheca tamesis</name>
    <dbReference type="NCBI Taxonomy" id="374047"/>
    <lineage>
        <taxon>Eukaryota</taxon>
        <taxon>Sar</taxon>
        <taxon>Stramenopiles</taxon>
        <taxon>Ochrophyta</taxon>
        <taxon>Bacillariophyta</taxon>
        <taxon>Mediophyceae</taxon>
        <taxon>Lithodesmiophycidae</taxon>
        <taxon>Lithodesmiales</taxon>
        <taxon>Lithodesmiaceae</taxon>
        <taxon>Helicotheca</taxon>
    </lineage>
</organism>
<dbReference type="EMBL" id="HBGV01010365">
    <property type="protein sequence ID" value="CAD9494771.1"/>
    <property type="molecule type" value="Transcribed_RNA"/>
</dbReference>
<dbReference type="InterPro" id="IPR001433">
    <property type="entry name" value="OxRdtase_FAD/NAD-bd"/>
</dbReference>
<feature type="chain" id="PRO_5030808411" description="Oxidoreductase FAD/NAD(P)-binding domain-containing protein" evidence="1">
    <location>
        <begin position="24"/>
        <end position="329"/>
    </location>
</feature>